<sequence length="66" mass="7368">MPVLSLQGTTGVWRLIDYFLVGWFVQICPHSSRTLSVNNPGSCYNMDLTSGQSDRLIGQSVHTRVQ</sequence>
<feature type="non-terminal residue" evidence="1">
    <location>
        <position position="66"/>
    </location>
</feature>
<keyword evidence="2" id="KW-1185">Reference proteome</keyword>
<evidence type="ECO:0000313" key="2">
    <source>
        <dbReference type="Proteomes" id="UP001519460"/>
    </source>
</evidence>
<name>A0ABD0JXS6_9CAEN</name>
<dbReference type="Proteomes" id="UP001519460">
    <property type="component" value="Unassembled WGS sequence"/>
</dbReference>
<accession>A0ABD0JXS6</accession>
<organism evidence="1 2">
    <name type="scientific">Batillaria attramentaria</name>
    <dbReference type="NCBI Taxonomy" id="370345"/>
    <lineage>
        <taxon>Eukaryota</taxon>
        <taxon>Metazoa</taxon>
        <taxon>Spiralia</taxon>
        <taxon>Lophotrochozoa</taxon>
        <taxon>Mollusca</taxon>
        <taxon>Gastropoda</taxon>
        <taxon>Caenogastropoda</taxon>
        <taxon>Sorbeoconcha</taxon>
        <taxon>Cerithioidea</taxon>
        <taxon>Batillariidae</taxon>
        <taxon>Batillaria</taxon>
    </lineage>
</organism>
<comment type="caution">
    <text evidence="1">The sequence shown here is derived from an EMBL/GenBank/DDBJ whole genome shotgun (WGS) entry which is preliminary data.</text>
</comment>
<protein>
    <submittedName>
        <fullName evidence="1">Uncharacterized protein</fullName>
    </submittedName>
</protein>
<dbReference type="EMBL" id="JACVVK020000301">
    <property type="protein sequence ID" value="KAK7479519.1"/>
    <property type="molecule type" value="Genomic_DNA"/>
</dbReference>
<reference evidence="1 2" key="1">
    <citation type="journal article" date="2023" name="Sci. Data">
        <title>Genome assembly of the Korean intertidal mud-creeper Batillaria attramentaria.</title>
        <authorList>
            <person name="Patra A.K."/>
            <person name="Ho P.T."/>
            <person name="Jun S."/>
            <person name="Lee S.J."/>
            <person name="Kim Y."/>
            <person name="Won Y.J."/>
        </authorList>
    </citation>
    <scope>NUCLEOTIDE SEQUENCE [LARGE SCALE GENOMIC DNA]</scope>
    <source>
        <strain evidence="1">Wonlab-2016</strain>
    </source>
</reference>
<gene>
    <name evidence="1" type="ORF">BaRGS_00029236</name>
</gene>
<evidence type="ECO:0000313" key="1">
    <source>
        <dbReference type="EMBL" id="KAK7479519.1"/>
    </source>
</evidence>
<dbReference type="AlphaFoldDB" id="A0ABD0JXS6"/>
<proteinExistence type="predicted"/>